<keyword evidence="9 13" id="KW-0067">ATP-binding</keyword>
<evidence type="ECO:0000256" key="3">
    <source>
        <dbReference type="ARBA" id="ARBA00011738"/>
    </source>
</evidence>
<dbReference type="InterPro" id="IPR013221">
    <property type="entry name" value="Mur_ligase_cen"/>
</dbReference>
<dbReference type="NCBIfam" id="TIGR02068">
    <property type="entry name" value="cya_phycin_syn"/>
    <property type="match status" value="1"/>
</dbReference>
<evidence type="ECO:0000256" key="2">
    <source>
        <dbReference type="ARBA" id="ARBA00009060"/>
    </source>
</evidence>
<sequence>MRVLNRSVYVGPSLYAHFPVIRLELDLGALEQWPTAKLGPAFVDALIEALPGLSEHGCSYREPGGFVRRMREGEGTWLGHVLEHVAIELQNAAGEDVTFGKTRSVSEDRPGVYTVVYEYEQKEIGIGAGELALRLLNSLLPGDLRTPGSLPEGWDWETARDDFIRYAQRRALGPSTASLVRAAEERDIPWLRLNQQSLVQFGHGRYQQRIQATVTGKTPHIAVELAGDKEETNKILASLGLPVPRQLLVTSQTDALKAARRLGGPVVLKPYNGNHGRGITIDISGDDEIREAFNAAREHSRSVIVETFQPGDDHRLLVINGELIAATKRTPGHVVGDGTHTIAELVEIVNQDPRRGVGHEKVLTRLELDAQAQLMMERVGHAADSVPKDGEVVPLRSTANLSTGGTATDVTDIIHPDNRDMAVRAVRAIGLDVGGVDFITPNIAESYKSIGGAICEVNAAPGFRMHVAPSEGTPRDAAGPVIEMLFPPGTPARVPIAAVTGTNGKTTTARMLAHVTKMAGYTPGLTTTDGVYIDGQRTVEGDMTGPVSARMVLSDPQVDMAVLETARGGLLRAGMGVRHVDVGAVLNVASDHLGLKGIDTLEQLAEIKRVVVEVARECAVLNADDPNVLRMSGYTDAKTICYVTMNPSHSLVREHIRAGGRACALEAGVNGHMITLYDKGSHIPLMWTHLVPATLEGRALHNVQNAMFAAAMAYSLGIKLDAIRQGLRTFDTTFFQAPGRMNVFSEHPFKVLMDYGHNAHAVGMMADLAQRLDATGRRIVVLAGPGDRRDEDLHAIAQAVAGKFDHYIARRDDALRGRDGDEVPRIISDALKGLGVPDDAISIIPDEQQAVDAALRMGQPGDLILVFADALTRSWKQIIKFTPDGEMPKPVAKAELPSLEQTLDERAVAAMGGVVREERGLVFEREESD</sequence>
<keyword evidence="7" id="KW-0436">Ligase</keyword>
<organism evidence="15 16">
    <name type="scientific">Luteimonas lutimaris</name>
    <dbReference type="NCBI Taxonomy" id="698645"/>
    <lineage>
        <taxon>Bacteria</taxon>
        <taxon>Pseudomonadati</taxon>
        <taxon>Pseudomonadota</taxon>
        <taxon>Gammaproteobacteria</taxon>
        <taxon>Lysobacterales</taxon>
        <taxon>Lysobacteraceae</taxon>
        <taxon>Luteimonas</taxon>
    </lineage>
</organism>
<evidence type="ECO:0000313" key="16">
    <source>
        <dbReference type="Proteomes" id="UP001501727"/>
    </source>
</evidence>
<protein>
    <recommendedName>
        <fullName evidence="6">Cyanophycin synthetase</fullName>
        <ecNumber evidence="5">6.3.2.29</ecNumber>
        <ecNumber evidence="4">6.3.2.30</ecNumber>
    </recommendedName>
    <alternativeName>
        <fullName evidence="10">Cyanophycin synthase</fullName>
    </alternativeName>
</protein>
<gene>
    <name evidence="15" type="primary">cphA</name>
    <name evidence="15" type="ORF">GCM10022229_26810</name>
</gene>
<dbReference type="Gene3D" id="3.30.470.20">
    <property type="entry name" value="ATP-grasp fold, B domain"/>
    <property type="match status" value="1"/>
</dbReference>
<evidence type="ECO:0000256" key="6">
    <source>
        <dbReference type="ARBA" id="ARBA00022036"/>
    </source>
</evidence>
<evidence type="ECO:0000256" key="5">
    <source>
        <dbReference type="ARBA" id="ARBA00013005"/>
    </source>
</evidence>
<comment type="similarity">
    <text evidence="2">In the C-terminal section; belongs to the MurCDEF family.</text>
</comment>
<dbReference type="InterPro" id="IPR044019">
    <property type="entry name" value="Cyanophycin_syn_N"/>
</dbReference>
<evidence type="ECO:0000256" key="4">
    <source>
        <dbReference type="ARBA" id="ARBA00012968"/>
    </source>
</evidence>
<feature type="domain" description="ATP-grasp" evidence="14">
    <location>
        <begin position="233"/>
        <end position="486"/>
    </location>
</feature>
<accession>A0ABP7MX06</accession>
<comment type="catalytic activity">
    <reaction evidence="11">
        <text>[L-4-(L-arginin-2-N-yl)aspartate](n)-L-aspartate + L-arginine + ATP = [L-4-(L-arginin-2-N-yl)aspartate](n+1) + ADP + phosphate + H(+)</text>
        <dbReference type="Rhea" id="RHEA:23888"/>
        <dbReference type="Rhea" id="RHEA-COMP:13732"/>
        <dbReference type="Rhea" id="RHEA-COMP:13733"/>
        <dbReference type="ChEBI" id="CHEBI:15378"/>
        <dbReference type="ChEBI" id="CHEBI:30616"/>
        <dbReference type="ChEBI" id="CHEBI:32682"/>
        <dbReference type="ChEBI" id="CHEBI:43474"/>
        <dbReference type="ChEBI" id="CHEBI:137986"/>
        <dbReference type="ChEBI" id="CHEBI:137990"/>
        <dbReference type="ChEBI" id="CHEBI:456216"/>
        <dbReference type="EC" id="6.3.2.30"/>
    </reaction>
</comment>
<dbReference type="PANTHER" id="PTHR23135">
    <property type="entry name" value="MUR LIGASE FAMILY MEMBER"/>
    <property type="match status" value="1"/>
</dbReference>
<dbReference type="RefSeq" id="WP_344760525.1">
    <property type="nucleotide sequence ID" value="NZ_BAAAZU010000030.1"/>
</dbReference>
<dbReference type="Pfam" id="PF02875">
    <property type="entry name" value="Mur_ligase_C"/>
    <property type="match status" value="1"/>
</dbReference>
<dbReference type="InterPro" id="IPR011761">
    <property type="entry name" value="ATP-grasp"/>
</dbReference>
<evidence type="ECO:0000259" key="14">
    <source>
        <dbReference type="PROSITE" id="PS50975"/>
    </source>
</evidence>
<dbReference type="InterPro" id="IPR004101">
    <property type="entry name" value="Mur_ligase_C"/>
</dbReference>
<comment type="catalytic activity">
    <reaction evidence="12">
        <text>[L-4-(L-arginin-2-N-yl)aspartate](n) + L-aspartate + ATP = [L-4-(L-arginin-2-N-yl)aspartate](n)-L-aspartate + ADP + phosphate + H(+)</text>
        <dbReference type="Rhea" id="RHEA:13277"/>
        <dbReference type="Rhea" id="RHEA-COMP:13728"/>
        <dbReference type="Rhea" id="RHEA-COMP:13733"/>
        <dbReference type="ChEBI" id="CHEBI:15378"/>
        <dbReference type="ChEBI" id="CHEBI:29991"/>
        <dbReference type="ChEBI" id="CHEBI:30616"/>
        <dbReference type="ChEBI" id="CHEBI:43474"/>
        <dbReference type="ChEBI" id="CHEBI:137986"/>
        <dbReference type="ChEBI" id="CHEBI:137990"/>
        <dbReference type="ChEBI" id="CHEBI:456216"/>
        <dbReference type="EC" id="6.3.2.29"/>
    </reaction>
</comment>
<dbReference type="InterPro" id="IPR013815">
    <property type="entry name" value="ATP_grasp_subdomain_1"/>
</dbReference>
<dbReference type="EC" id="6.3.2.30" evidence="4"/>
<dbReference type="Pfam" id="PF08245">
    <property type="entry name" value="Mur_ligase_M"/>
    <property type="match status" value="1"/>
</dbReference>
<dbReference type="EMBL" id="BAAAZU010000030">
    <property type="protein sequence ID" value="GAA3931878.1"/>
    <property type="molecule type" value="Genomic_DNA"/>
</dbReference>
<name>A0ABP7MX06_9GAMM</name>
<comment type="caution">
    <text evidence="15">The sequence shown here is derived from an EMBL/GenBank/DDBJ whole genome shotgun (WGS) entry which is preliminary data.</text>
</comment>
<evidence type="ECO:0000256" key="1">
    <source>
        <dbReference type="ARBA" id="ARBA00003184"/>
    </source>
</evidence>
<comment type="function">
    <text evidence="1">Catalyzes the ATP-dependent polymerization of arginine and aspartate to multi-L-arginyl-poly-L-aspartic acid (cyanophycin; a water-insoluble reserve polymer).</text>
</comment>
<dbReference type="Proteomes" id="UP001501727">
    <property type="component" value="Unassembled WGS sequence"/>
</dbReference>
<dbReference type="NCBIfam" id="NF010623">
    <property type="entry name" value="PRK14016.1"/>
    <property type="match status" value="1"/>
</dbReference>
<proteinExistence type="inferred from homology"/>
<dbReference type="Gene3D" id="3.90.190.20">
    <property type="entry name" value="Mur ligase, C-terminal domain"/>
    <property type="match status" value="1"/>
</dbReference>
<comment type="subunit">
    <text evidence="3">Homodimer.</text>
</comment>
<dbReference type="PROSITE" id="PS50975">
    <property type="entry name" value="ATP_GRASP"/>
    <property type="match status" value="1"/>
</dbReference>
<evidence type="ECO:0000256" key="7">
    <source>
        <dbReference type="ARBA" id="ARBA00022598"/>
    </source>
</evidence>
<evidence type="ECO:0000256" key="12">
    <source>
        <dbReference type="ARBA" id="ARBA00048425"/>
    </source>
</evidence>
<dbReference type="EC" id="6.3.2.29" evidence="5"/>
<dbReference type="SUPFAM" id="SSF56059">
    <property type="entry name" value="Glutathione synthetase ATP-binding domain-like"/>
    <property type="match status" value="1"/>
</dbReference>
<dbReference type="PANTHER" id="PTHR23135:SF18">
    <property type="entry name" value="CYANOPHYCIN SYNTHETASE"/>
    <property type="match status" value="1"/>
</dbReference>
<keyword evidence="16" id="KW-1185">Reference proteome</keyword>
<dbReference type="Pfam" id="PF13549">
    <property type="entry name" value="ATP-grasp_5"/>
    <property type="match status" value="1"/>
</dbReference>
<evidence type="ECO:0000256" key="11">
    <source>
        <dbReference type="ARBA" id="ARBA00048094"/>
    </source>
</evidence>
<dbReference type="InterPro" id="IPR011810">
    <property type="entry name" value="Cya_phycin_syn"/>
</dbReference>
<evidence type="ECO:0000256" key="8">
    <source>
        <dbReference type="ARBA" id="ARBA00022741"/>
    </source>
</evidence>
<dbReference type="SUPFAM" id="SSF53623">
    <property type="entry name" value="MurD-like peptide ligases, catalytic domain"/>
    <property type="match status" value="1"/>
</dbReference>
<evidence type="ECO:0000313" key="15">
    <source>
        <dbReference type="EMBL" id="GAA3931878.1"/>
    </source>
</evidence>
<evidence type="ECO:0000256" key="10">
    <source>
        <dbReference type="ARBA" id="ARBA00031353"/>
    </source>
</evidence>
<dbReference type="SUPFAM" id="SSF53244">
    <property type="entry name" value="MurD-like peptide ligases, peptide-binding domain"/>
    <property type="match status" value="1"/>
</dbReference>
<evidence type="ECO:0000256" key="9">
    <source>
        <dbReference type="ARBA" id="ARBA00022840"/>
    </source>
</evidence>
<dbReference type="Gene3D" id="3.40.1190.10">
    <property type="entry name" value="Mur-like, catalytic domain"/>
    <property type="match status" value="1"/>
</dbReference>
<keyword evidence="8 13" id="KW-0547">Nucleotide-binding</keyword>
<reference evidence="16" key="1">
    <citation type="journal article" date="2019" name="Int. J. Syst. Evol. Microbiol.">
        <title>The Global Catalogue of Microorganisms (GCM) 10K type strain sequencing project: providing services to taxonomists for standard genome sequencing and annotation.</title>
        <authorList>
            <consortium name="The Broad Institute Genomics Platform"/>
            <consortium name="The Broad Institute Genome Sequencing Center for Infectious Disease"/>
            <person name="Wu L."/>
            <person name="Ma J."/>
        </authorList>
    </citation>
    <scope>NUCLEOTIDE SEQUENCE [LARGE SCALE GENOMIC DNA]</scope>
    <source>
        <strain evidence="16">JCM 16916</strain>
    </source>
</reference>
<dbReference type="InterPro" id="IPR036615">
    <property type="entry name" value="Mur_ligase_C_dom_sf"/>
</dbReference>
<evidence type="ECO:0000256" key="13">
    <source>
        <dbReference type="PROSITE-ProRule" id="PRU00409"/>
    </source>
</evidence>
<dbReference type="Pfam" id="PF18921">
    <property type="entry name" value="Cyanophycin_syn"/>
    <property type="match status" value="1"/>
</dbReference>
<dbReference type="InterPro" id="IPR036565">
    <property type="entry name" value="Mur-like_cat_sf"/>
</dbReference>
<dbReference type="Gene3D" id="3.30.1490.20">
    <property type="entry name" value="ATP-grasp fold, A domain"/>
    <property type="match status" value="1"/>
</dbReference>